<dbReference type="InterPro" id="IPR003171">
    <property type="entry name" value="Mehydrof_redctse-like"/>
</dbReference>
<comment type="catalytic activity">
    <reaction evidence="8">
        <text>(6S)-5-methyl-5,6,7,8-tetrahydrofolate + NAD(+) = (6R)-5,10-methylene-5,6,7,8-tetrahydrofolate + NADH + H(+)</text>
        <dbReference type="Rhea" id="RHEA:19821"/>
        <dbReference type="ChEBI" id="CHEBI:15378"/>
        <dbReference type="ChEBI" id="CHEBI:15636"/>
        <dbReference type="ChEBI" id="CHEBI:18608"/>
        <dbReference type="ChEBI" id="CHEBI:57540"/>
        <dbReference type="ChEBI" id="CHEBI:57945"/>
        <dbReference type="EC" id="1.5.1.54"/>
    </reaction>
    <physiologicalReaction direction="right-to-left" evidence="8">
        <dbReference type="Rhea" id="RHEA:19823"/>
    </physiologicalReaction>
</comment>
<comment type="pathway">
    <text evidence="7">Amino-acid biosynthesis; L-methionine biosynthesis via de novo pathway.</text>
</comment>
<evidence type="ECO:0000256" key="6">
    <source>
        <dbReference type="ARBA" id="ARBA00023002"/>
    </source>
</evidence>
<dbReference type="InterPro" id="IPR029041">
    <property type="entry name" value="FAD-linked_oxidoreductase-like"/>
</dbReference>
<evidence type="ECO:0000313" key="11">
    <source>
        <dbReference type="Proteomes" id="UP000306147"/>
    </source>
</evidence>
<evidence type="ECO:0000256" key="7">
    <source>
        <dbReference type="ARBA" id="ARBA00034478"/>
    </source>
</evidence>
<keyword evidence="4 9" id="KW-0285">Flavoprotein</keyword>
<evidence type="ECO:0000256" key="8">
    <source>
        <dbReference type="ARBA" id="ARBA00048628"/>
    </source>
</evidence>
<dbReference type="Gene3D" id="3.20.20.220">
    <property type="match status" value="1"/>
</dbReference>
<dbReference type="GO" id="GO:0005829">
    <property type="term" value="C:cytosol"/>
    <property type="evidence" value="ECO:0007669"/>
    <property type="project" value="TreeGrafter"/>
</dbReference>
<dbReference type="OrthoDB" id="9812555at2"/>
<comment type="cofactor">
    <cofactor evidence="1 9">
        <name>FAD</name>
        <dbReference type="ChEBI" id="CHEBI:57692"/>
    </cofactor>
</comment>
<sequence length="331" mass="35278">MSACRSKDRSSPTITVTEAVTVQSALTAPLSAAEPATVRERIAGLAREASYEVAARDARGIDAAIARLSPGTLVSVTWLPLDDDEARVLASRRLREAGFEPVPHIAARMVTSDDHLQRLLRRLCDEAGVRQLLVISGDVKQASGPFEDSAALIASAAFAQPALSRIWLGGYPEGHPKVDHATLNATLDAKIAAVRALGMTPGVITQFCFDADPILRWLLDFRARHDVPVRIGLAGPAGIRTLLRFAAICGVGASARSLVTRSASIARLLVDTTPDPIIRDLAETAAYHDLQPMGFHLFPFGGLDRTARWMGSVAAGGFELRASASGFQVTE</sequence>
<evidence type="ECO:0000256" key="2">
    <source>
        <dbReference type="ARBA" id="ARBA00004777"/>
    </source>
</evidence>
<dbReference type="Proteomes" id="UP000306147">
    <property type="component" value="Unassembled WGS sequence"/>
</dbReference>
<comment type="caution">
    <text evidence="10">The sequence shown here is derived from an EMBL/GenBank/DDBJ whole genome shotgun (WGS) entry which is preliminary data.</text>
</comment>
<dbReference type="SUPFAM" id="SSF51730">
    <property type="entry name" value="FAD-linked oxidoreductase"/>
    <property type="match status" value="1"/>
</dbReference>
<reference evidence="10 11" key="1">
    <citation type="submission" date="2019-04" db="EMBL/GenBank/DDBJ databases">
        <title>Sphingomonas psychrotolerans sp. nov., isolated from soil in the Tianshan Mountains, Xinjiang, China.</title>
        <authorList>
            <person name="Luo Y."/>
            <person name="Sheng H."/>
        </authorList>
    </citation>
    <scope>NUCLEOTIDE SEQUENCE [LARGE SCALE GENOMIC DNA]</scope>
    <source>
        <strain evidence="10 11">ZFGT-11</strain>
    </source>
</reference>
<dbReference type="GO" id="GO:0035999">
    <property type="term" value="P:tetrahydrofolate interconversion"/>
    <property type="evidence" value="ECO:0007669"/>
    <property type="project" value="UniProtKB-UniPathway"/>
</dbReference>
<evidence type="ECO:0000256" key="9">
    <source>
        <dbReference type="RuleBase" id="RU003862"/>
    </source>
</evidence>
<proteinExistence type="inferred from homology"/>
<keyword evidence="11" id="KW-1185">Reference proteome</keyword>
<evidence type="ECO:0000256" key="4">
    <source>
        <dbReference type="ARBA" id="ARBA00022630"/>
    </source>
</evidence>
<gene>
    <name evidence="10" type="ORF">E5A73_09805</name>
</gene>
<evidence type="ECO:0000256" key="1">
    <source>
        <dbReference type="ARBA" id="ARBA00001974"/>
    </source>
</evidence>
<comment type="similarity">
    <text evidence="3 9">Belongs to the methylenetetrahydrofolate reductase family.</text>
</comment>
<dbReference type="EMBL" id="SRXT01000003">
    <property type="protein sequence ID" value="TGX54382.1"/>
    <property type="molecule type" value="Genomic_DNA"/>
</dbReference>
<dbReference type="UniPathway" id="UPA00193"/>
<dbReference type="GO" id="GO:0009086">
    <property type="term" value="P:methionine biosynthetic process"/>
    <property type="evidence" value="ECO:0007669"/>
    <property type="project" value="TreeGrafter"/>
</dbReference>
<evidence type="ECO:0000313" key="10">
    <source>
        <dbReference type="EMBL" id="TGX54382.1"/>
    </source>
</evidence>
<evidence type="ECO:0000256" key="5">
    <source>
        <dbReference type="ARBA" id="ARBA00022827"/>
    </source>
</evidence>
<dbReference type="PANTHER" id="PTHR45754:SF3">
    <property type="entry name" value="METHYLENETETRAHYDROFOLATE REDUCTASE (NADPH)"/>
    <property type="match status" value="1"/>
</dbReference>
<dbReference type="GO" id="GO:0071949">
    <property type="term" value="F:FAD binding"/>
    <property type="evidence" value="ECO:0007669"/>
    <property type="project" value="TreeGrafter"/>
</dbReference>
<comment type="pathway">
    <text evidence="2 9">One-carbon metabolism; tetrahydrofolate interconversion.</text>
</comment>
<keyword evidence="5 9" id="KW-0274">FAD</keyword>
<name>A0A4V3QZI3_9SPHN</name>
<organism evidence="10 11">
    <name type="scientific">Sphingomonas gei</name>
    <dbReference type="NCBI Taxonomy" id="1395960"/>
    <lineage>
        <taxon>Bacteria</taxon>
        <taxon>Pseudomonadati</taxon>
        <taxon>Pseudomonadota</taxon>
        <taxon>Alphaproteobacteria</taxon>
        <taxon>Sphingomonadales</taxon>
        <taxon>Sphingomonadaceae</taxon>
        <taxon>Sphingomonas</taxon>
    </lineage>
</organism>
<protein>
    <recommendedName>
        <fullName evidence="9">Methylenetetrahydrofolate reductase</fullName>
    </recommendedName>
</protein>
<dbReference type="PANTHER" id="PTHR45754">
    <property type="entry name" value="METHYLENETETRAHYDROFOLATE REDUCTASE"/>
    <property type="match status" value="1"/>
</dbReference>
<keyword evidence="6 9" id="KW-0560">Oxidoreductase</keyword>
<dbReference type="GO" id="GO:0106312">
    <property type="term" value="F:methylenetetrahydrofolate reductase (NADH) activity"/>
    <property type="evidence" value="ECO:0007669"/>
    <property type="project" value="UniProtKB-EC"/>
</dbReference>
<dbReference type="AlphaFoldDB" id="A0A4V3QZI3"/>
<dbReference type="Pfam" id="PF02219">
    <property type="entry name" value="MTHFR"/>
    <property type="match status" value="1"/>
</dbReference>
<accession>A0A4V3QZI3</accession>
<evidence type="ECO:0000256" key="3">
    <source>
        <dbReference type="ARBA" id="ARBA00006743"/>
    </source>
</evidence>